<dbReference type="Proteomes" id="UP001067235">
    <property type="component" value="Unassembled WGS sequence"/>
</dbReference>
<comment type="caution">
    <text evidence="1">The sequence shown here is derived from an EMBL/GenBank/DDBJ whole genome shotgun (WGS) entry which is preliminary data.</text>
</comment>
<gene>
    <name evidence="1" type="ORF">O4213_06540</name>
</gene>
<keyword evidence="2" id="KW-1185">Reference proteome</keyword>
<protein>
    <recommendedName>
        <fullName evidence="3">ESX secretion-associated protein EspG</fullName>
    </recommendedName>
</protein>
<dbReference type="RefSeq" id="WP_301570153.1">
    <property type="nucleotide sequence ID" value="NZ_JAPWIE010000002.1"/>
</dbReference>
<dbReference type="EMBL" id="JAPWIE010000002">
    <property type="protein sequence ID" value="MCZ4549631.1"/>
    <property type="molecule type" value="Genomic_DNA"/>
</dbReference>
<evidence type="ECO:0000313" key="2">
    <source>
        <dbReference type="Proteomes" id="UP001067235"/>
    </source>
</evidence>
<accession>A0ABT4MTQ6</accession>
<evidence type="ECO:0008006" key="3">
    <source>
        <dbReference type="Google" id="ProtNLM"/>
    </source>
</evidence>
<evidence type="ECO:0000313" key="1">
    <source>
        <dbReference type="EMBL" id="MCZ4549631.1"/>
    </source>
</evidence>
<reference evidence="1" key="1">
    <citation type="submission" date="2022-12" db="EMBL/GenBank/DDBJ databases">
        <authorList>
            <person name="Krivoruchko A.V."/>
            <person name="Elkin A."/>
        </authorList>
    </citation>
    <scope>NUCLEOTIDE SEQUENCE</scope>
    <source>
        <strain evidence="1">IEGM 1388</strain>
    </source>
</reference>
<proteinExistence type="predicted"/>
<sequence length="419" mass="46566">MSRTLSIWRLEPMAPDGVTPDEVLPRLSAPDAERVADYLDAGTVIARMTRRAVDPWSGTGTRRVPQNQRTDGLWRWSDSVSFYVRNYGLNPSAEFVTYLRDREFTVRPPQAQAVTDHVDNLLTGTIGSTERRLTLDGTQLLSPGTYCTYRERVLSFEQYGREADLIRLAIRRGETVPDGFEQAVRPVDTADAFAHKVVPPSTVDSPVTVVVMCRYKHSLCRVNRIRGNEVVVTVTGDGPRRPRPDQQPQPTLRDWIDMPNVTVWDRDWIQAVADVDEVSELAMAIVPCRMSGGRAVPLYDPTGHGYLQPGAEEISRFPAPARSPFLSRDDALGTASAYLAAQGVEDLNTNLTPARFRDGWRLAVDQPADTVYLVTDDGHVIPAPSAASDSEVARLLSTDLRCRHRAADPPPDFDPDTFN</sequence>
<organism evidence="1 2">
    <name type="scientific">Gordonia rubripertincta</name>
    <name type="common">Rhodococcus corallinus</name>
    <dbReference type="NCBI Taxonomy" id="36822"/>
    <lineage>
        <taxon>Bacteria</taxon>
        <taxon>Bacillati</taxon>
        <taxon>Actinomycetota</taxon>
        <taxon>Actinomycetes</taxon>
        <taxon>Mycobacteriales</taxon>
        <taxon>Gordoniaceae</taxon>
        <taxon>Gordonia</taxon>
    </lineage>
</organism>
<name>A0ABT4MTQ6_GORRU</name>